<dbReference type="InterPro" id="IPR032466">
    <property type="entry name" value="Metal_Hydrolase"/>
</dbReference>
<dbReference type="AlphaFoldDB" id="A0AAU9RXX4"/>
<comment type="similarity">
    <text evidence="1">Belongs to the metallo-dependent hydrolases superfamily. Adenosine and AMP deaminases family.</text>
</comment>
<gene>
    <name evidence="4" type="ORF">TAV2_LOCUS11686</name>
</gene>
<evidence type="ECO:0000256" key="2">
    <source>
        <dbReference type="ARBA" id="ARBA00022833"/>
    </source>
</evidence>
<keyword evidence="2" id="KW-0862">Zinc</keyword>
<evidence type="ECO:0000256" key="3">
    <source>
        <dbReference type="ARBA" id="ARBA00023080"/>
    </source>
</evidence>
<dbReference type="GO" id="GO:0004000">
    <property type="term" value="F:adenosine deaminase activity"/>
    <property type="evidence" value="ECO:0007669"/>
    <property type="project" value="TreeGrafter"/>
</dbReference>
<dbReference type="Gene3D" id="3.20.20.140">
    <property type="entry name" value="Metal-dependent hydrolases"/>
    <property type="match status" value="1"/>
</dbReference>
<evidence type="ECO:0000313" key="5">
    <source>
        <dbReference type="Proteomes" id="UP000836841"/>
    </source>
</evidence>
<dbReference type="GO" id="GO:0046103">
    <property type="term" value="P:inosine biosynthetic process"/>
    <property type="evidence" value="ECO:0007669"/>
    <property type="project" value="TreeGrafter"/>
</dbReference>
<dbReference type="PANTHER" id="PTHR11409:SF42">
    <property type="entry name" value="ADENOSINE DEAMINASE-LIKE PROTEIN"/>
    <property type="match status" value="1"/>
</dbReference>
<sequence>MSKRSYMETVIKDLILRSVSEVDVDFVKEFNSQKLHNACDLVGRKKIYVRLLLSIDRRETTESAMETVKLALEMRNEGVVVGIDLSGNPLVGEW</sequence>
<protein>
    <submittedName>
        <fullName evidence="4">Uncharacterized protein</fullName>
    </submittedName>
</protein>
<dbReference type="EMBL" id="OU466859">
    <property type="protein sequence ID" value="CAH2053071.1"/>
    <property type="molecule type" value="Genomic_DNA"/>
</dbReference>
<dbReference type="InterPro" id="IPR006330">
    <property type="entry name" value="Ado/ade_deaminase"/>
</dbReference>
<dbReference type="GO" id="GO:0006154">
    <property type="term" value="P:adenosine catabolic process"/>
    <property type="evidence" value="ECO:0007669"/>
    <property type="project" value="TreeGrafter"/>
</dbReference>
<proteinExistence type="inferred from homology"/>
<dbReference type="PANTHER" id="PTHR11409">
    <property type="entry name" value="ADENOSINE DEAMINASE"/>
    <property type="match status" value="1"/>
</dbReference>
<organism evidence="4 5">
    <name type="scientific">Thlaspi arvense</name>
    <name type="common">Field penny-cress</name>
    <dbReference type="NCBI Taxonomy" id="13288"/>
    <lineage>
        <taxon>Eukaryota</taxon>
        <taxon>Viridiplantae</taxon>
        <taxon>Streptophyta</taxon>
        <taxon>Embryophyta</taxon>
        <taxon>Tracheophyta</taxon>
        <taxon>Spermatophyta</taxon>
        <taxon>Magnoliopsida</taxon>
        <taxon>eudicotyledons</taxon>
        <taxon>Gunneridae</taxon>
        <taxon>Pentapetalae</taxon>
        <taxon>rosids</taxon>
        <taxon>malvids</taxon>
        <taxon>Brassicales</taxon>
        <taxon>Brassicaceae</taxon>
        <taxon>Thlaspideae</taxon>
        <taxon>Thlaspi</taxon>
    </lineage>
</organism>
<dbReference type="SUPFAM" id="SSF51556">
    <property type="entry name" value="Metallo-dependent hydrolases"/>
    <property type="match status" value="1"/>
</dbReference>
<keyword evidence="3" id="KW-0546">Nucleotide metabolism</keyword>
<name>A0AAU9RXX4_THLAR</name>
<keyword evidence="5" id="KW-1185">Reference proteome</keyword>
<dbReference type="GO" id="GO:0009117">
    <property type="term" value="P:nucleotide metabolic process"/>
    <property type="evidence" value="ECO:0007669"/>
    <property type="project" value="UniProtKB-KW"/>
</dbReference>
<accession>A0AAU9RXX4</accession>
<evidence type="ECO:0000313" key="4">
    <source>
        <dbReference type="EMBL" id="CAH2053071.1"/>
    </source>
</evidence>
<reference evidence="4 5" key="1">
    <citation type="submission" date="2022-03" db="EMBL/GenBank/DDBJ databases">
        <authorList>
            <person name="Nunn A."/>
            <person name="Chopra R."/>
            <person name="Nunn A."/>
            <person name="Contreras Garrido A."/>
        </authorList>
    </citation>
    <scope>NUCLEOTIDE SEQUENCE [LARGE SCALE GENOMIC DNA]</scope>
</reference>
<evidence type="ECO:0000256" key="1">
    <source>
        <dbReference type="ARBA" id="ARBA00006676"/>
    </source>
</evidence>
<dbReference type="Proteomes" id="UP000836841">
    <property type="component" value="Chromosome 3"/>
</dbReference>